<dbReference type="SUPFAM" id="SSF55961">
    <property type="entry name" value="Bet v1-like"/>
    <property type="match status" value="1"/>
</dbReference>
<reference evidence="1 2" key="1">
    <citation type="submission" date="2018-06" db="EMBL/GenBank/DDBJ databases">
        <authorList>
            <person name="Zhirakovskaya E."/>
        </authorList>
    </citation>
    <scope>NUCLEOTIDE SEQUENCE [LARGE SCALE GENOMIC DNA]</scope>
    <source>
        <strain evidence="1 2">LY3</strain>
    </source>
</reference>
<dbReference type="Gene3D" id="3.30.530.20">
    <property type="match status" value="1"/>
</dbReference>
<comment type="caution">
    <text evidence="1">The sequence shown here is derived from an EMBL/GenBank/DDBJ whole genome shotgun (WGS) entry which is preliminary data.</text>
</comment>
<dbReference type="PANTHER" id="PTHR39332:SF7">
    <property type="entry name" value="SRPBCC FAMILY PROTEIN"/>
    <property type="match status" value="1"/>
</dbReference>
<dbReference type="RefSeq" id="WP_111287622.1">
    <property type="nucleotide sequence ID" value="NZ_QLIN01000014.1"/>
</dbReference>
<accession>A0A327MXC0</accession>
<dbReference type="Proteomes" id="UP000249493">
    <property type="component" value="Unassembled WGS sequence"/>
</dbReference>
<organism evidence="1 2">
    <name type="scientific">Pseudomonas fluorescens</name>
    <dbReference type="NCBI Taxonomy" id="294"/>
    <lineage>
        <taxon>Bacteria</taxon>
        <taxon>Pseudomonadati</taxon>
        <taxon>Pseudomonadota</taxon>
        <taxon>Gammaproteobacteria</taxon>
        <taxon>Pseudomonadales</taxon>
        <taxon>Pseudomonadaceae</taxon>
        <taxon>Pseudomonas</taxon>
    </lineage>
</organism>
<evidence type="ECO:0000313" key="2">
    <source>
        <dbReference type="Proteomes" id="UP000249493"/>
    </source>
</evidence>
<dbReference type="EMBL" id="QLIN01000014">
    <property type="protein sequence ID" value="RAI64808.1"/>
    <property type="molecule type" value="Genomic_DNA"/>
</dbReference>
<dbReference type="Pfam" id="PF10604">
    <property type="entry name" value="Polyketide_cyc2"/>
    <property type="match status" value="1"/>
</dbReference>
<gene>
    <name evidence="1" type="ORF">DOZ80_25410</name>
</gene>
<dbReference type="InterPro" id="IPR019587">
    <property type="entry name" value="Polyketide_cyclase/dehydratase"/>
</dbReference>
<protein>
    <submittedName>
        <fullName evidence="1">SRPBCC family protein</fullName>
    </submittedName>
</protein>
<evidence type="ECO:0000313" key="1">
    <source>
        <dbReference type="EMBL" id="RAI64808.1"/>
    </source>
</evidence>
<dbReference type="CDD" id="cd07821">
    <property type="entry name" value="PYR_PYL_RCAR_like"/>
    <property type="match status" value="1"/>
</dbReference>
<dbReference type="PANTHER" id="PTHR39332">
    <property type="entry name" value="BLL4707 PROTEIN"/>
    <property type="match status" value="1"/>
</dbReference>
<sequence>MAKVEYSALIDGEGGRVWSVLKQFGQISKWHPAIPESIIEDGQPDGLVGCIRRLTLQDGAIIREKLLAMDETNLVFSYRFVEAPLPVDNYVASVRVIPLTGQDKTVILWSASFDTREPDPKGEQTAGIQSLIIGGHESLQRYLSENRTA</sequence>
<proteinExistence type="predicted"/>
<name>A0A327MXC0_PSEFL</name>
<dbReference type="InterPro" id="IPR023393">
    <property type="entry name" value="START-like_dom_sf"/>
</dbReference>
<dbReference type="AlphaFoldDB" id="A0A327MXC0"/>